<feature type="domain" description="HTH marR-type" evidence="1">
    <location>
        <begin position="1"/>
        <end position="136"/>
    </location>
</feature>
<name>A0A327JIC2_9HYPH</name>
<dbReference type="Proteomes" id="UP000249299">
    <property type="component" value="Unassembled WGS sequence"/>
</dbReference>
<dbReference type="SUPFAM" id="SSF46785">
    <property type="entry name" value="Winged helix' DNA-binding domain"/>
    <property type="match status" value="1"/>
</dbReference>
<protein>
    <recommendedName>
        <fullName evidence="1">HTH marR-type domain-containing protein</fullName>
    </recommendedName>
</protein>
<dbReference type="GO" id="GO:0006950">
    <property type="term" value="P:response to stress"/>
    <property type="evidence" value="ECO:0007669"/>
    <property type="project" value="TreeGrafter"/>
</dbReference>
<dbReference type="Gene3D" id="1.10.10.10">
    <property type="entry name" value="Winged helix-like DNA-binding domain superfamily/Winged helix DNA-binding domain"/>
    <property type="match status" value="1"/>
</dbReference>
<dbReference type="Pfam" id="PF01047">
    <property type="entry name" value="MarR"/>
    <property type="match status" value="1"/>
</dbReference>
<dbReference type="PROSITE" id="PS50995">
    <property type="entry name" value="HTH_MARR_2"/>
    <property type="match status" value="1"/>
</dbReference>
<accession>A0A327JIC2</accession>
<dbReference type="RefSeq" id="WP_111436580.1">
    <property type="nucleotide sequence ID" value="NZ_JACIGG010000002.1"/>
</dbReference>
<dbReference type="AlphaFoldDB" id="A0A327JIC2"/>
<comment type="caution">
    <text evidence="2">The sequence shown here is derived from an EMBL/GenBank/DDBJ whole genome shotgun (WGS) entry which is preliminary data.</text>
</comment>
<gene>
    <name evidence="2" type="ORF">CH339_21990</name>
</gene>
<proteinExistence type="predicted"/>
<evidence type="ECO:0000313" key="3">
    <source>
        <dbReference type="Proteomes" id="UP000249299"/>
    </source>
</evidence>
<dbReference type="EMBL" id="NPEV01000075">
    <property type="protein sequence ID" value="RAI24572.1"/>
    <property type="molecule type" value="Genomic_DNA"/>
</dbReference>
<dbReference type="InterPro" id="IPR039422">
    <property type="entry name" value="MarR/SlyA-like"/>
</dbReference>
<dbReference type="InterPro" id="IPR036388">
    <property type="entry name" value="WH-like_DNA-bd_sf"/>
</dbReference>
<dbReference type="PANTHER" id="PTHR33164:SF43">
    <property type="entry name" value="HTH-TYPE TRANSCRIPTIONAL REPRESSOR YETL"/>
    <property type="match status" value="1"/>
</dbReference>
<evidence type="ECO:0000313" key="2">
    <source>
        <dbReference type="EMBL" id="RAI24572.1"/>
    </source>
</evidence>
<dbReference type="GO" id="GO:0003700">
    <property type="term" value="F:DNA-binding transcription factor activity"/>
    <property type="evidence" value="ECO:0007669"/>
    <property type="project" value="InterPro"/>
</dbReference>
<reference evidence="2 3" key="1">
    <citation type="submission" date="2017-07" db="EMBL/GenBank/DDBJ databases">
        <title>Draft Genome Sequences of Select Purple Nonsulfur Bacteria.</title>
        <authorList>
            <person name="Lasarre B."/>
            <person name="Mckinlay J.B."/>
        </authorList>
    </citation>
    <scope>NUCLEOTIDE SEQUENCE [LARGE SCALE GENOMIC DNA]</scope>
    <source>
        <strain evidence="2 3">DSM 11290</strain>
    </source>
</reference>
<evidence type="ECO:0000259" key="1">
    <source>
        <dbReference type="PROSITE" id="PS50995"/>
    </source>
</evidence>
<keyword evidence="3" id="KW-1185">Reference proteome</keyword>
<dbReference type="SMART" id="SM00347">
    <property type="entry name" value="HTH_MARR"/>
    <property type="match status" value="1"/>
</dbReference>
<dbReference type="PRINTS" id="PR00598">
    <property type="entry name" value="HTHMARR"/>
</dbReference>
<dbReference type="PANTHER" id="PTHR33164">
    <property type="entry name" value="TRANSCRIPTIONAL REGULATOR, MARR FAMILY"/>
    <property type="match status" value="1"/>
</dbReference>
<sequence length="144" mass="15899">MDRIEDCISFLTGKAMQQVTRRAKEKLGVHGVTPVQYAVLKLLWGTDGLKASDLVQRLRLDSATITGVVDRLERDRLIERRADAEDRRVQRLFLTEAGSALQRPLDAAMDDLNMEADRALGADATALKGALARLGDPTNWPKGT</sequence>
<dbReference type="InterPro" id="IPR036390">
    <property type="entry name" value="WH_DNA-bd_sf"/>
</dbReference>
<organism evidence="2 3">
    <name type="scientific">Rhodobium orientis</name>
    <dbReference type="NCBI Taxonomy" id="34017"/>
    <lineage>
        <taxon>Bacteria</taxon>
        <taxon>Pseudomonadati</taxon>
        <taxon>Pseudomonadota</taxon>
        <taxon>Alphaproteobacteria</taxon>
        <taxon>Hyphomicrobiales</taxon>
        <taxon>Rhodobiaceae</taxon>
        <taxon>Rhodobium</taxon>
    </lineage>
</organism>
<dbReference type="OrthoDB" id="511972at2"/>
<dbReference type="InterPro" id="IPR000835">
    <property type="entry name" value="HTH_MarR-typ"/>
</dbReference>